<dbReference type="PANTHER" id="PTHR23155">
    <property type="entry name" value="DISEASE RESISTANCE PROTEIN RP"/>
    <property type="match status" value="1"/>
</dbReference>
<dbReference type="Proteomes" id="UP000075243">
    <property type="component" value="Chromosome 6"/>
</dbReference>
<reference evidence="1 2" key="1">
    <citation type="journal article" date="2012" name="Nat. Biotechnol.">
        <title>Draft genome sequence of pigeonpea (Cajanus cajan), an orphan legume crop of resource-poor farmers.</title>
        <authorList>
            <person name="Varshney R.K."/>
            <person name="Chen W."/>
            <person name="Li Y."/>
            <person name="Bharti A.K."/>
            <person name="Saxena R.K."/>
            <person name="Schlueter J.A."/>
            <person name="Donoghue M.T."/>
            <person name="Azam S."/>
            <person name="Fan G."/>
            <person name="Whaley A.M."/>
            <person name="Farmer A.D."/>
            <person name="Sheridan J."/>
            <person name="Iwata A."/>
            <person name="Tuteja R."/>
            <person name="Penmetsa R.V."/>
            <person name="Wu W."/>
            <person name="Upadhyaya H.D."/>
            <person name="Yang S.P."/>
            <person name="Shah T."/>
            <person name="Saxena K.B."/>
            <person name="Michael T."/>
            <person name="McCombie W.R."/>
            <person name="Yang B."/>
            <person name="Zhang G."/>
            <person name="Yang H."/>
            <person name="Wang J."/>
            <person name="Spillane C."/>
            <person name="Cook D.R."/>
            <person name="May G.D."/>
            <person name="Xu X."/>
            <person name="Jackson S.A."/>
        </authorList>
    </citation>
    <scope>NUCLEOTIDE SEQUENCE [LARGE SCALE GENOMIC DNA]</scope>
    <source>
        <strain evidence="2">cv. Asha</strain>
    </source>
</reference>
<dbReference type="InterPro" id="IPR044974">
    <property type="entry name" value="Disease_R_plants"/>
</dbReference>
<evidence type="ECO:0000313" key="2">
    <source>
        <dbReference type="Proteomes" id="UP000075243"/>
    </source>
</evidence>
<dbReference type="InterPro" id="IPR036388">
    <property type="entry name" value="WH-like_DNA-bd_sf"/>
</dbReference>
<dbReference type="EMBL" id="CM003608">
    <property type="protein sequence ID" value="KYP66184.1"/>
    <property type="molecule type" value="Genomic_DNA"/>
</dbReference>
<dbReference type="SUPFAM" id="SSF52540">
    <property type="entry name" value="P-loop containing nucleoside triphosphate hydrolases"/>
    <property type="match status" value="1"/>
</dbReference>
<evidence type="ECO:0000313" key="1">
    <source>
        <dbReference type="EMBL" id="KYP66184.1"/>
    </source>
</evidence>
<dbReference type="AlphaFoldDB" id="A0A151TGK2"/>
<dbReference type="PANTHER" id="PTHR23155:SF1226">
    <property type="entry name" value="OS05G0492600 PROTEIN"/>
    <property type="match status" value="1"/>
</dbReference>
<dbReference type="InterPro" id="IPR027417">
    <property type="entry name" value="P-loop_NTPase"/>
</dbReference>
<dbReference type="Gramene" id="C.cajan_12099.t">
    <property type="protein sequence ID" value="C.cajan_12099.t.cds1"/>
    <property type="gene ID" value="C.cajan_12099"/>
</dbReference>
<organism evidence="1 2">
    <name type="scientific">Cajanus cajan</name>
    <name type="common">Pigeon pea</name>
    <name type="synonym">Cajanus indicus</name>
    <dbReference type="NCBI Taxonomy" id="3821"/>
    <lineage>
        <taxon>Eukaryota</taxon>
        <taxon>Viridiplantae</taxon>
        <taxon>Streptophyta</taxon>
        <taxon>Embryophyta</taxon>
        <taxon>Tracheophyta</taxon>
        <taxon>Spermatophyta</taxon>
        <taxon>Magnoliopsida</taxon>
        <taxon>eudicotyledons</taxon>
        <taxon>Gunneridae</taxon>
        <taxon>Pentapetalae</taxon>
        <taxon>rosids</taxon>
        <taxon>fabids</taxon>
        <taxon>Fabales</taxon>
        <taxon>Fabaceae</taxon>
        <taxon>Papilionoideae</taxon>
        <taxon>50 kb inversion clade</taxon>
        <taxon>NPAAA clade</taxon>
        <taxon>indigoferoid/millettioid clade</taxon>
        <taxon>Phaseoleae</taxon>
        <taxon>Cajanus</taxon>
    </lineage>
</organism>
<protein>
    <submittedName>
        <fullName evidence="1">Disease resistance protein RGA3</fullName>
    </submittedName>
</protein>
<gene>
    <name evidence="1" type="ORF">KK1_012468</name>
</gene>
<name>A0A151TGK2_CAJCA</name>
<dbReference type="GO" id="GO:0098542">
    <property type="term" value="P:defense response to other organism"/>
    <property type="evidence" value="ECO:0007669"/>
    <property type="project" value="TreeGrafter"/>
</dbReference>
<sequence>MEIVKKCGRVLVAAKALRGLLQFKRNKNEWFNVKENNLLELSHNENSIMVVLRLSYLNLPIKLKQCFANCAIFLEDERIEKQELIEL</sequence>
<dbReference type="Gene3D" id="1.10.10.10">
    <property type="entry name" value="Winged helix-like DNA-binding domain superfamily/Winged helix DNA-binding domain"/>
    <property type="match status" value="1"/>
</dbReference>
<accession>A0A151TGK2</accession>
<keyword evidence="2" id="KW-1185">Reference proteome</keyword>
<dbReference type="STRING" id="3821.A0A151TGK2"/>
<proteinExistence type="predicted"/>